<dbReference type="EMBL" id="JACXVP010000007">
    <property type="protein sequence ID" value="KAG5596902.1"/>
    <property type="molecule type" value="Genomic_DNA"/>
</dbReference>
<feature type="compositionally biased region" description="Pro residues" evidence="1">
    <location>
        <begin position="23"/>
        <end position="48"/>
    </location>
</feature>
<dbReference type="Proteomes" id="UP000824120">
    <property type="component" value="Chromosome 7"/>
</dbReference>
<reference evidence="2 3" key="1">
    <citation type="submission" date="2020-09" db="EMBL/GenBank/DDBJ databases">
        <title>De no assembly of potato wild relative species, Solanum commersonii.</title>
        <authorList>
            <person name="Cho K."/>
        </authorList>
    </citation>
    <scope>NUCLEOTIDE SEQUENCE [LARGE SCALE GENOMIC DNA]</scope>
    <source>
        <strain evidence="2">LZ3.2</strain>
        <tissue evidence="2">Leaf</tissue>
    </source>
</reference>
<keyword evidence="3" id="KW-1185">Reference proteome</keyword>
<protein>
    <submittedName>
        <fullName evidence="2">Uncharacterized protein</fullName>
    </submittedName>
</protein>
<evidence type="ECO:0000256" key="1">
    <source>
        <dbReference type="SAM" id="MobiDB-lite"/>
    </source>
</evidence>
<dbReference type="AlphaFoldDB" id="A0A9J5YD35"/>
<sequence>MQMLMHQYHFLLENLHLHLHLLVPPPPKPPVPSPPPPPKNFPPNPPQPGNLSKPLPLGAHQRRRSSETGGSDSLGESDAS</sequence>
<evidence type="ECO:0000313" key="2">
    <source>
        <dbReference type="EMBL" id="KAG5596902.1"/>
    </source>
</evidence>
<proteinExistence type="predicted"/>
<gene>
    <name evidence="2" type="ORF">H5410_038134</name>
</gene>
<accession>A0A9J5YD35</accession>
<evidence type="ECO:0000313" key="3">
    <source>
        <dbReference type="Proteomes" id="UP000824120"/>
    </source>
</evidence>
<comment type="caution">
    <text evidence="2">The sequence shown here is derived from an EMBL/GenBank/DDBJ whole genome shotgun (WGS) entry which is preliminary data.</text>
</comment>
<name>A0A9J5YD35_SOLCO</name>
<organism evidence="2 3">
    <name type="scientific">Solanum commersonii</name>
    <name type="common">Commerson's wild potato</name>
    <name type="synonym">Commerson's nightshade</name>
    <dbReference type="NCBI Taxonomy" id="4109"/>
    <lineage>
        <taxon>Eukaryota</taxon>
        <taxon>Viridiplantae</taxon>
        <taxon>Streptophyta</taxon>
        <taxon>Embryophyta</taxon>
        <taxon>Tracheophyta</taxon>
        <taxon>Spermatophyta</taxon>
        <taxon>Magnoliopsida</taxon>
        <taxon>eudicotyledons</taxon>
        <taxon>Gunneridae</taxon>
        <taxon>Pentapetalae</taxon>
        <taxon>asterids</taxon>
        <taxon>lamiids</taxon>
        <taxon>Solanales</taxon>
        <taxon>Solanaceae</taxon>
        <taxon>Solanoideae</taxon>
        <taxon>Solaneae</taxon>
        <taxon>Solanum</taxon>
    </lineage>
</organism>
<feature type="region of interest" description="Disordered" evidence="1">
    <location>
        <begin position="22"/>
        <end position="80"/>
    </location>
</feature>